<dbReference type="AlphaFoldDB" id="A0A517U2M0"/>
<feature type="transmembrane region" description="Helical" evidence="1">
    <location>
        <begin position="162"/>
        <end position="182"/>
    </location>
</feature>
<reference evidence="2 3" key="1">
    <citation type="submission" date="2019-02" db="EMBL/GenBank/DDBJ databases">
        <title>Deep-cultivation of Planctomycetes and their phenomic and genomic characterization uncovers novel biology.</title>
        <authorList>
            <person name="Wiegand S."/>
            <person name="Jogler M."/>
            <person name="Boedeker C."/>
            <person name="Pinto D."/>
            <person name="Vollmers J."/>
            <person name="Rivas-Marin E."/>
            <person name="Kohn T."/>
            <person name="Peeters S.H."/>
            <person name="Heuer A."/>
            <person name="Rast P."/>
            <person name="Oberbeckmann S."/>
            <person name="Bunk B."/>
            <person name="Jeske O."/>
            <person name="Meyerdierks A."/>
            <person name="Storesund J.E."/>
            <person name="Kallscheuer N."/>
            <person name="Luecker S."/>
            <person name="Lage O.M."/>
            <person name="Pohl T."/>
            <person name="Merkel B.J."/>
            <person name="Hornburger P."/>
            <person name="Mueller R.-W."/>
            <person name="Bruemmer F."/>
            <person name="Labrenz M."/>
            <person name="Spormann A.M."/>
            <person name="Op den Camp H."/>
            <person name="Overmann J."/>
            <person name="Amann R."/>
            <person name="Jetten M.S.M."/>
            <person name="Mascher T."/>
            <person name="Medema M.H."/>
            <person name="Devos D.P."/>
            <person name="Kaster A.-K."/>
            <person name="Ovreas L."/>
            <person name="Rohde M."/>
            <person name="Galperin M.Y."/>
            <person name="Jogler C."/>
        </authorList>
    </citation>
    <scope>NUCLEOTIDE SEQUENCE [LARGE SCALE GENOMIC DNA]</scope>
    <source>
        <strain evidence="2 3">I41</strain>
    </source>
</reference>
<name>A0A517U2M0_9BACT</name>
<keyword evidence="1" id="KW-0472">Membrane</keyword>
<organism evidence="2 3">
    <name type="scientific">Lacipirellula limnantheis</name>
    <dbReference type="NCBI Taxonomy" id="2528024"/>
    <lineage>
        <taxon>Bacteria</taxon>
        <taxon>Pseudomonadati</taxon>
        <taxon>Planctomycetota</taxon>
        <taxon>Planctomycetia</taxon>
        <taxon>Pirellulales</taxon>
        <taxon>Lacipirellulaceae</taxon>
        <taxon>Lacipirellula</taxon>
    </lineage>
</organism>
<dbReference type="OrthoDB" id="230181at2"/>
<gene>
    <name evidence="2" type="ORF">I41_40640</name>
</gene>
<evidence type="ECO:0008006" key="4">
    <source>
        <dbReference type="Google" id="ProtNLM"/>
    </source>
</evidence>
<accession>A0A517U2M0</accession>
<dbReference type="KEGG" id="llh:I41_40640"/>
<dbReference type="Gene3D" id="1.20.120.20">
    <property type="entry name" value="Apolipoprotein"/>
    <property type="match status" value="1"/>
</dbReference>
<keyword evidence="3" id="KW-1185">Reference proteome</keyword>
<feature type="transmembrane region" description="Helical" evidence="1">
    <location>
        <begin position="51"/>
        <end position="71"/>
    </location>
</feature>
<dbReference type="Proteomes" id="UP000317909">
    <property type="component" value="Chromosome"/>
</dbReference>
<feature type="transmembrane region" description="Helical" evidence="1">
    <location>
        <begin position="202"/>
        <end position="223"/>
    </location>
</feature>
<evidence type="ECO:0000256" key="1">
    <source>
        <dbReference type="SAM" id="Phobius"/>
    </source>
</evidence>
<keyword evidence="1" id="KW-1133">Transmembrane helix</keyword>
<proteinExistence type="predicted"/>
<protein>
    <recommendedName>
        <fullName evidence="4">MotA/TolQ/ExbB proton channel family protein</fullName>
    </recommendedName>
</protein>
<dbReference type="EMBL" id="CP036339">
    <property type="protein sequence ID" value="QDT74860.1"/>
    <property type="molecule type" value="Genomic_DNA"/>
</dbReference>
<evidence type="ECO:0000313" key="2">
    <source>
        <dbReference type="EMBL" id="QDT74860.1"/>
    </source>
</evidence>
<evidence type="ECO:0000313" key="3">
    <source>
        <dbReference type="Proteomes" id="UP000317909"/>
    </source>
</evidence>
<dbReference type="RefSeq" id="WP_145434575.1">
    <property type="nucleotide sequence ID" value="NZ_CP036339.1"/>
</dbReference>
<feature type="transmembrane region" description="Helical" evidence="1">
    <location>
        <begin position="12"/>
        <end position="31"/>
    </location>
</feature>
<keyword evidence="1" id="KW-0812">Transmembrane</keyword>
<sequence length="509" mass="53955">MSRITAFCEWLLRQPLVWGGMACFAFQAVVVRNLEPNGNLHRWFAGDGATLRTAVTFLFCVGMASLAMRAWNVLMQYGSLGSVLPRPIDGEALLIKTIGDRLNELERLPRSMQGSYLVRRMRNGLSGGSATETADAVGQRLRQLAAADRATLAASFGGIRTIITALPAVGALGAVTVIAAVIPDWNTTVEGGVAGTLALQSALAIVGQAIVTTVVLAFVKIGVEHVELQLLDAVDATAVSELAGASGYIAASTDPQAAAIVRQCERVLDTVESAISRHDATLSKTLLAAGRGWEETASAAAALLHRTVGEALSAGLAKHAESLNSGIAKHTEDLQGVLVRHAEILSDNIDQHTSALAEALEHHTAVMTHTETKLAEDNRRHIGELEAAIGEAVMAGIGRQEKLIHQSEELLREMQHTLIESAGLAVAHQEQLAKQSEVLLKVVDATAQVRRLEEALNSNLATLAESHHFQETVVSLSATLQLLSANLGRPTSARDGISLMDATRTSHAA</sequence>